<dbReference type="Pfam" id="PF00581">
    <property type="entry name" value="Rhodanese"/>
    <property type="match status" value="1"/>
</dbReference>
<dbReference type="InterPro" id="IPR036873">
    <property type="entry name" value="Rhodanese-like_dom_sf"/>
</dbReference>
<dbReference type="InterPro" id="IPR050229">
    <property type="entry name" value="GlpE_sulfurtransferase"/>
</dbReference>
<dbReference type="Gene3D" id="3.40.250.10">
    <property type="entry name" value="Rhodanese-like domain"/>
    <property type="match status" value="1"/>
</dbReference>
<reference evidence="2" key="1">
    <citation type="journal article" date="2020" name="ISME J.">
        <title>Gammaproteobacteria mediating utilization of methyl-, sulfur- and petroleum organic compounds in deep ocean hydrothermal plumes.</title>
        <authorList>
            <person name="Zhou Z."/>
            <person name="Liu Y."/>
            <person name="Pan J."/>
            <person name="Cron B.R."/>
            <person name="Toner B.M."/>
            <person name="Anantharaman K."/>
            <person name="Breier J.A."/>
            <person name="Dick G.J."/>
            <person name="Li M."/>
        </authorList>
    </citation>
    <scope>NUCLEOTIDE SEQUENCE</scope>
    <source>
        <strain evidence="2">SZUA-1501</strain>
    </source>
</reference>
<sequence>MSVELVKKYFEGFDLRNSVPCGGDVKIPAVVGFIFPEQLKEMIEKGEKPLIVDVREECEVQKMPFKAQGLTVKVIPLRELMNRLSEIPKEGTVVLVCNFAIRASMAKMALDLVGYRNVKVLKGGVEQWNQING</sequence>
<dbReference type="SMART" id="SM00450">
    <property type="entry name" value="RHOD"/>
    <property type="match status" value="1"/>
</dbReference>
<comment type="caution">
    <text evidence="2">The sequence shown here is derived from an EMBL/GenBank/DDBJ whole genome shotgun (WGS) entry which is preliminary data.</text>
</comment>
<dbReference type="CDD" id="cd00158">
    <property type="entry name" value="RHOD"/>
    <property type="match status" value="1"/>
</dbReference>
<dbReference type="AlphaFoldDB" id="A0A9D0YPU5"/>
<evidence type="ECO:0000259" key="1">
    <source>
        <dbReference type="PROSITE" id="PS50206"/>
    </source>
</evidence>
<dbReference type="InterPro" id="IPR001763">
    <property type="entry name" value="Rhodanese-like_dom"/>
</dbReference>
<name>A0A9D0YPU5_AQUAO</name>
<evidence type="ECO:0000313" key="3">
    <source>
        <dbReference type="Proteomes" id="UP000606463"/>
    </source>
</evidence>
<feature type="domain" description="Rhodanese" evidence="1">
    <location>
        <begin position="45"/>
        <end position="130"/>
    </location>
</feature>
<gene>
    <name evidence="2" type="ORF">EYH37_04985</name>
</gene>
<dbReference type="SUPFAM" id="SSF52821">
    <property type="entry name" value="Rhodanese/Cell cycle control phosphatase"/>
    <property type="match status" value="1"/>
</dbReference>
<proteinExistence type="predicted"/>
<dbReference type="Proteomes" id="UP000606463">
    <property type="component" value="Unassembled WGS sequence"/>
</dbReference>
<dbReference type="PANTHER" id="PTHR43031">
    <property type="entry name" value="FAD-DEPENDENT OXIDOREDUCTASE"/>
    <property type="match status" value="1"/>
</dbReference>
<organism evidence="2 3">
    <name type="scientific">Aquifex aeolicus</name>
    <dbReference type="NCBI Taxonomy" id="63363"/>
    <lineage>
        <taxon>Bacteria</taxon>
        <taxon>Pseudomonadati</taxon>
        <taxon>Aquificota</taxon>
        <taxon>Aquificia</taxon>
        <taxon>Aquificales</taxon>
        <taxon>Aquificaceae</taxon>
        <taxon>Aquifex</taxon>
    </lineage>
</organism>
<evidence type="ECO:0000313" key="2">
    <source>
        <dbReference type="EMBL" id="HIP98697.1"/>
    </source>
</evidence>
<accession>A0A9D0YPU5</accession>
<dbReference type="EMBL" id="DQVE01000051">
    <property type="protein sequence ID" value="HIP98697.1"/>
    <property type="molecule type" value="Genomic_DNA"/>
</dbReference>
<dbReference type="PANTHER" id="PTHR43031:SF1">
    <property type="entry name" value="PYRIDINE NUCLEOTIDE-DISULPHIDE OXIDOREDUCTASE"/>
    <property type="match status" value="1"/>
</dbReference>
<protein>
    <submittedName>
        <fullName evidence="2">Rhodanese-like domain-containing protein</fullName>
    </submittedName>
</protein>
<dbReference type="PROSITE" id="PS50206">
    <property type="entry name" value="RHODANESE_3"/>
    <property type="match status" value="1"/>
</dbReference>